<feature type="transmembrane region" description="Helical" evidence="1">
    <location>
        <begin position="288"/>
        <end position="307"/>
    </location>
</feature>
<evidence type="ECO:0000313" key="4">
    <source>
        <dbReference type="Proteomes" id="UP000178510"/>
    </source>
</evidence>
<proteinExistence type="predicted"/>
<accession>A0A1G2KT15</accession>
<evidence type="ECO:0000256" key="2">
    <source>
        <dbReference type="SAM" id="SignalP"/>
    </source>
</evidence>
<feature type="transmembrane region" description="Helical" evidence="1">
    <location>
        <begin position="132"/>
        <end position="157"/>
    </location>
</feature>
<evidence type="ECO:0008006" key="5">
    <source>
        <dbReference type="Google" id="ProtNLM"/>
    </source>
</evidence>
<dbReference type="EMBL" id="MHQM01000041">
    <property type="protein sequence ID" value="OHA02570.1"/>
    <property type="molecule type" value="Genomic_DNA"/>
</dbReference>
<reference evidence="3 4" key="1">
    <citation type="journal article" date="2016" name="Nat. Commun.">
        <title>Thousands of microbial genomes shed light on interconnected biogeochemical processes in an aquifer system.</title>
        <authorList>
            <person name="Anantharaman K."/>
            <person name="Brown C.T."/>
            <person name="Hug L.A."/>
            <person name="Sharon I."/>
            <person name="Castelle C.J."/>
            <person name="Probst A.J."/>
            <person name="Thomas B.C."/>
            <person name="Singh A."/>
            <person name="Wilkins M.J."/>
            <person name="Karaoz U."/>
            <person name="Brodie E.L."/>
            <person name="Williams K.H."/>
            <person name="Hubbard S.S."/>
            <person name="Banfield J.F."/>
        </authorList>
    </citation>
    <scope>NUCLEOTIDE SEQUENCE [LARGE SCALE GENOMIC DNA]</scope>
</reference>
<dbReference type="AlphaFoldDB" id="A0A1G2KT15"/>
<sequence length="788" mass="84260">MNRLRHKKIWQVLSILACAGILLAIAPHAVHAQGYVAKKGIEILGTVFAIYGILVVLQSLLTIGLGLAGGFLSFAFALNTAVNPGQLIVVQQGWLILRDLANGLFILLLLWIAITIIFNLDQLGGKRFLVKIIMVALLINFSLALVSTVFALGNTLAAPFAQKMGLYPDCTATTCTPAKTGIAELIIANSQIHEVTKAITTQGADTLWKAGLPSPTAPQPREDIPTSLRNNLGAPPTAHAVAFLAPLLGILMKPIVMSVVVNIAGALATTLVAVGIHASGLDASVLNGIFNMAIASGFLLLTSLAMLSAAIILLLRVVAMVFIGVFAPIAFLGIAFPKFGDQIWSRWIRELFNWAFTAPIFYFLLYLALMMMQTNRSGNEALFASMSFTANFFKMLNLVLFLVFLWAAVYMTRKTAGHFADVALNLGRKAAGFGLGVATGFAARGIGRAALRGAPYIEKTMGAIGRTPLALALGRRTEKYIQAERERSKKREDQFKNGSEQYLAAQLRSSTSAEDIAAIGRVAANENKMGALKGREGDVVKLATRLGLQKDILKKLPHFATEKNVPGAKNDADAIAKMLKELPDKSGINADFLTGPNAVPNSNLVLRELWKNASRSDLGAIGQKNRKLQGAMTDYIESIQADPTDPANVGLSPDQLKIKGLREFKEELGESKLRELESYFRGSLAGDASQGGWRTTNWDSVHTPLKVPASHTGSVPSGTQYPRSLSVSGGSGHYTWKLTTGALPPSLILTSSGSFSGTITAPPGSYTCTAEVNDGYTTATVPITLTIT</sequence>
<feature type="signal peptide" evidence="2">
    <location>
        <begin position="1"/>
        <end position="32"/>
    </location>
</feature>
<feature type="chain" id="PRO_5009583452" description="Ig-like domain-containing protein" evidence="2">
    <location>
        <begin position="33"/>
        <end position="788"/>
    </location>
</feature>
<keyword evidence="1" id="KW-1133">Transmembrane helix</keyword>
<dbReference type="STRING" id="1802274.A3J58_03135"/>
<keyword evidence="2" id="KW-0732">Signal</keyword>
<feature type="transmembrane region" description="Helical" evidence="1">
    <location>
        <begin position="392"/>
        <end position="411"/>
    </location>
</feature>
<feature type="transmembrane region" description="Helical" evidence="1">
    <location>
        <begin position="351"/>
        <end position="371"/>
    </location>
</feature>
<dbReference type="Gene3D" id="2.60.40.10">
    <property type="entry name" value="Immunoglobulins"/>
    <property type="match status" value="1"/>
</dbReference>
<feature type="transmembrane region" description="Helical" evidence="1">
    <location>
        <begin position="255"/>
        <end position="276"/>
    </location>
</feature>
<evidence type="ECO:0000313" key="3">
    <source>
        <dbReference type="EMBL" id="OHA02570.1"/>
    </source>
</evidence>
<keyword evidence="1" id="KW-0472">Membrane</keyword>
<feature type="transmembrane region" description="Helical" evidence="1">
    <location>
        <begin position="48"/>
        <end position="79"/>
    </location>
</feature>
<dbReference type="InterPro" id="IPR013783">
    <property type="entry name" value="Ig-like_fold"/>
</dbReference>
<dbReference type="Proteomes" id="UP000178510">
    <property type="component" value="Unassembled WGS sequence"/>
</dbReference>
<protein>
    <recommendedName>
        <fullName evidence="5">Ig-like domain-containing protein</fullName>
    </recommendedName>
</protein>
<evidence type="ECO:0000256" key="1">
    <source>
        <dbReference type="SAM" id="Phobius"/>
    </source>
</evidence>
<dbReference type="Pfam" id="PF05345">
    <property type="entry name" value="He_PIG"/>
    <property type="match status" value="1"/>
</dbReference>
<keyword evidence="1" id="KW-0812">Transmembrane</keyword>
<organism evidence="3 4">
    <name type="scientific">Candidatus Sungbacteria bacterium RIFCSPHIGHO2_02_FULL_52_23</name>
    <dbReference type="NCBI Taxonomy" id="1802274"/>
    <lineage>
        <taxon>Bacteria</taxon>
        <taxon>Candidatus Sungiibacteriota</taxon>
    </lineage>
</organism>
<gene>
    <name evidence="3" type="ORF">A3J58_03135</name>
</gene>
<feature type="transmembrane region" description="Helical" evidence="1">
    <location>
        <begin position="100"/>
        <end position="120"/>
    </location>
</feature>
<comment type="caution">
    <text evidence="3">The sequence shown here is derived from an EMBL/GenBank/DDBJ whole genome shotgun (WGS) entry which is preliminary data.</text>
</comment>
<name>A0A1G2KT15_9BACT</name>
<feature type="transmembrane region" description="Helical" evidence="1">
    <location>
        <begin position="314"/>
        <end position="336"/>
    </location>
</feature>